<evidence type="ECO:0000313" key="3">
    <source>
        <dbReference type="EMBL" id="SMP37812.1"/>
    </source>
</evidence>
<evidence type="ECO:0000256" key="1">
    <source>
        <dbReference type="SAM" id="MobiDB-lite"/>
    </source>
</evidence>
<evidence type="ECO:0000259" key="2">
    <source>
        <dbReference type="Pfam" id="PF04316"/>
    </source>
</evidence>
<feature type="region of interest" description="Disordered" evidence="1">
    <location>
        <begin position="1"/>
        <end position="73"/>
    </location>
</feature>
<feature type="compositionally biased region" description="Low complexity" evidence="1">
    <location>
        <begin position="10"/>
        <end position="25"/>
    </location>
</feature>
<name>A0ABY1PN23_9BACT</name>
<keyword evidence="3" id="KW-0969">Cilium</keyword>
<dbReference type="InterPro" id="IPR031316">
    <property type="entry name" value="FlgM_C"/>
</dbReference>
<feature type="compositionally biased region" description="Polar residues" evidence="1">
    <location>
        <begin position="57"/>
        <end position="66"/>
    </location>
</feature>
<proteinExistence type="predicted"/>
<dbReference type="EMBL" id="FXUG01000001">
    <property type="protein sequence ID" value="SMP37812.1"/>
    <property type="molecule type" value="Genomic_DNA"/>
</dbReference>
<organism evidence="3 4">
    <name type="scientific">Neorhodopirellula lusitana</name>
    <dbReference type="NCBI Taxonomy" id="445327"/>
    <lineage>
        <taxon>Bacteria</taxon>
        <taxon>Pseudomonadati</taxon>
        <taxon>Planctomycetota</taxon>
        <taxon>Planctomycetia</taxon>
        <taxon>Pirellulales</taxon>
        <taxon>Pirellulaceae</taxon>
        <taxon>Neorhodopirellula</taxon>
    </lineage>
</organism>
<sequence length="112" mass="11820">MQIYGPFRLSTTQASTAAKSTQASTPGANRLAAQPTGQKPSAGPIDQLDLSSAARASETSPTNRLQESGAIAGGGDIRIDRVAELRRQIADGSYDTNEKMDLALDRMLDDLV</sequence>
<dbReference type="SUPFAM" id="SSF101498">
    <property type="entry name" value="Anti-sigma factor FlgM"/>
    <property type="match status" value="1"/>
</dbReference>
<keyword evidence="4" id="KW-1185">Reference proteome</keyword>
<evidence type="ECO:0000313" key="4">
    <source>
        <dbReference type="Proteomes" id="UP001158067"/>
    </source>
</evidence>
<dbReference type="Proteomes" id="UP001158067">
    <property type="component" value="Unassembled WGS sequence"/>
</dbReference>
<comment type="caution">
    <text evidence="3">The sequence shown here is derived from an EMBL/GenBank/DDBJ whole genome shotgun (WGS) entry which is preliminary data.</text>
</comment>
<dbReference type="RefSeq" id="WP_283430303.1">
    <property type="nucleotide sequence ID" value="NZ_CAWLDM010000001.1"/>
</dbReference>
<gene>
    <name evidence="3" type="ORF">SAMN06265222_10130</name>
</gene>
<keyword evidence="3" id="KW-0282">Flagellum</keyword>
<feature type="domain" description="Anti-sigma-28 factor FlgM C-terminal" evidence="2">
    <location>
        <begin position="46"/>
        <end position="97"/>
    </location>
</feature>
<keyword evidence="3" id="KW-0966">Cell projection</keyword>
<protein>
    <submittedName>
        <fullName evidence="3">Negative regulator of flagellin synthesis FlgM</fullName>
    </submittedName>
</protein>
<dbReference type="Pfam" id="PF04316">
    <property type="entry name" value="FlgM"/>
    <property type="match status" value="1"/>
</dbReference>
<dbReference type="InterPro" id="IPR035890">
    <property type="entry name" value="Anti-sigma-28_factor_FlgM_sf"/>
</dbReference>
<reference evidence="3 4" key="1">
    <citation type="submission" date="2017-05" db="EMBL/GenBank/DDBJ databases">
        <authorList>
            <person name="Varghese N."/>
            <person name="Submissions S."/>
        </authorList>
    </citation>
    <scope>NUCLEOTIDE SEQUENCE [LARGE SCALE GENOMIC DNA]</scope>
    <source>
        <strain evidence="3 4">DSM 25457</strain>
    </source>
</reference>
<accession>A0ABY1PN23</accession>